<dbReference type="eggNOG" id="ENOG502QQB7">
    <property type="taxonomic scope" value="Eukaryota"/>
</dbReference>
<proteinExistence type="predicted"/>
<dbReference type="InterPro" id="IPR006867">
    <property type="entry name" value="DUF632"/>
</dbReference>
<dbReference type="PANTHER" id="PTHR21450:SF2">
    <property type="entry name" value="FAMILY PROTEIN, PUTATIVE (DUF630 AND DUF632)-RELATED"/>
    <property type="match status" value="1"/>
</dbReference>
<evidence type="ECO:0000256" key="1">
    <source>
        <dbReference type="SAM" id="MobiDB-lite"/>
    </source>
</evidence>
<feature type="compositionally biased region" description="Polar residues" evidence="1">
    <location>
        <begin position="495"/>
        <end position="511"/>
    </location>
</feature>
<gene>
    <name evidence="3" type="ORF">MIMGU_mgv1a000531mg</name>
</gene>
<keyword evidence="4" id="KW-1185">Reference proteome</keyword>
<dbReference type="AlphaFoldDB" id="A0A022Q6Y9"/>
<dbReference type="PANTHER" id="PTHR21450">
    <property type="entry name" value="PROTEIN ALTERED PHOSPHATE STARVATION RESPONSE 1"/>
    <property type="match status" value="1"/>
</dbReference>
<dbReference type="EMBL" id="KI632191">
    <property type="protein sequence ID" value="EYU22978.1"/>
    <property type="molecule type" value="Genomic_DNA"/>
</dbReference>
<feature type="region of interest" description="Disordered" evidence="1">
    <location>
        <begin position="425"/>
        <end position="585"/>
    </location>
</feature>
<evidence type="ECO:0000313" key="4">
    <source>
        <dbReference type="Proteomes" id="UP000030748"/>
    </source>
</evidence>
<accession>A0A022Q6Y9</accession>
<feature type="region of interest" description="Disordered" evidence="1">
    <location>
        <begin position="244"/>
        <end position="281"/>
    </location>
</feature>
<dbReference type="Proteomes" id="UP000030748">
    <property type="component" value="Unassembled WGS sequence"/>
</dbReference>
<sequence length="1092" mass="122932">MLVGPVVKSSSFFPIAPSSKLGMCIFGHKKPDISGLTRRVLGPGPRVPPPGRPVGSRVHIIETRNRPGLGRVRVRVHGQWGGAGAGRGSQRAGSGSGPGQTRPVAMSNWFESGGPAVGGTLPREEGIHTRRREPPLRARGCSRILLPITQGRWGCASEIRGRRARCCFTISFSLLLLLLAVVDPAAVFEEETRRRRRVFPAFTRRRRRGLAYTPLGFFLLRRDDTHRHHTNQKNFNDEVRHLHNEAESSSHYPRSGPNGYGNEFGDGLANDPYRNPYSNPYSYPYPYQPPPYVNQWDPQGLPPLQQQQQPPVQQPWYYSGNSNMYYMKKSAPAAKTVVQEPPSETTYGYSDSYWNPSYGDAGYGSNYGYFPVENNSTVKTNSVKEVPPPPSPKASAWDFFDPFNGGFENGYPSYYTGVKYGYGSNPSSPDSSEVREMEGIPDLEEETESEVYKEVLKTNRMKVDSRKTPVRAMPVNKKQNKKSEGNARTVPPPNNSRTVTPPKNETSSRSVPLNRKGESKSSKSRLGPHRKSESSSKSLPSWSSEEIEKPSMPPQYNVPPQQHSEKSMEMPMSPAYSKGTSRVDQSIDMEETAGSVSLTDEKSSPENVVLKSVDEGSVKKKGVTFEVEESSKQDGESSMMSSLSLLSTHGNRDLREVVAEIRDEFETASSYGKEVAMMLEVGKMPYQPSLVKVILSRMFYLVSPSLLLWDPPPMQSANSSSDTTKSAKSYFEDVGKDVDSKACNLSSILDKLYAWETKLYKEVKDEERLRIMYEKQCKRLKYLDEEGAESAKIDATRASIRRLLTKLDVSIRAIDAISMRIHKLRDEELQPQVASLIHGLTRMWKSMLKCHQKQFQAVMDSKMRKLKANTRDPQTDPTTRATTELERELLAWSLRFKEWIRSQKSYVDSLNNWLLHCLHYEPEQTSDGPAPYSPGRIGAPPIFVICHDWHEAMDAVSEAKVENAMNSFATRLRQLWEKQDEEGRQRVKAEFLSKDYKKHLNAHQMEKEDTLSVVQSENGVSPLDDLKVDLDSMREKLAEERVKHKDAMKLVHDAASSSLQGGLVPIFKALESFTSEALKAHEHVRLQHPRPS</sequence>
<evidence type="ECO:0000313" key="3">
    <source>
        <dbReference type="EMBL" id="EYU22978.1"/>
    </source>
</evidence>
<protein>
    <recommendedName>
        <fullName evidence="2">DUF632 domain-containing protein</fullName>
    </recommendedName>
</protein>
<name>A0A022Q6Y9_ERYGU</name>
<feature type="compositionally biased region" description="Low complexity" evidence="1">
    <location>
        <begin position="272"/>
        <end position="281"/>
    </location>
</feature>
<dbReference type="STRING" id="4155.A0A022Q6Y9"/>
<dbReference type="Pfam" id="PF04782">
    <property type="entry name" value="DUF632"/>
    <property type="match status" value="1"/>
</dbReference>
<feature type="compositionally biased region" description="Acidic residues" evidence="1">
    <location>
        <begin position="439"/>
        <end position="449"/>
    </location>
</feature>
<feature type="compositionally biased region" description="Basic and acidic residues" evidence="1">
    <location>
        <begin position="450"/>
        <end position="467"/>
    </location>
</feature>
<organism evidence="3 4">
    <name type="scientific">Erythranthe guttata</name>
    <name type="common">Yellow monkey flower</name>
    <name type="synonym">Mimulus guttatus</name>
    <dbReference type="NCBI Taxonomy" id="4155"/>
    <lineage>
        <taxon>Eukaryota</taxon>
        <taxon>Viridiplantae</taxon>
        <taxon>Streptophyta</taxon>
        <taxon>Embryophyta</taxon>
        <taxon>Tracheophyta</taxon>
        <taxon>Spermatophyta</taxon>
        <taxon>Magnoliopsida</taxon>
        <taxon>eudicotyledons</taxon>
        <taxon>Gunneridae</taxon>
        <taxon>Pentapetalae</taxon>
        <taxon>asterids</taxon>
        <taxon>lamiids</taxon>
        <taxon>Lamiales</taxon>
        <taxon>Phrymaceae</taxon>
        <taxon>Erythranthe</taxon>
    </lineage>
</organism>
<reference evidence="3 4" key="1">
    <citation type="journal article" date="2013" name="Proc. Natl. Acad. Sci. U.S.A.">
        <title>Fine-scale variation in meiotic recombination in Mimulus inferred from population shotgun sequencing.</title>
        <authorList>
            <person name="Hellsten U."/>
            <person name="Wright K.M."/>
            <person name="Jenkins J."/>
            <person name="Shu S."/>
            <person name="Yuan Y."/>
            <person name="Wessler S.R."/>
            <person name="Schmutz J."/>
            <person name="Willis J.H."/>
            <person name="Rokhsar D.S."/>
        </authorList>
    </citation>
    <scope>NUCLEOTIDE SEQUENCE [LARGE SCALE GENOMIC DNA]</scope>
    <source>
        <strain evidence="4">cv. DUN x IM62</strain>
    </source>
</reference>
<feature type="compositionally biased region" description="Low complexity" evidence="1">
    <location>
        <begin position="535"/>
        <end position="544"/>
    </location>
</feature>
<feature type="domain" description="DUF632" evidence="2">
    <location>
        <begin position="654"/>
        <end position="973"/>
    </location>
</feature>
<feature type="region of interest" description="Disordered" evidence="1">
    <location>
        <begin position="79"/>
        <end position="103"/>
    </location>
</feature>
<evidence type="ECO:0000259" key="2">
    <source>
        <dbReference type="Pfam" id="PF04782"/>
    </source>
</evidence>